<reference evidence="5" key="1">
    <citation type="submission" date="2009-01" db="EMBL/GenBank/DDBJ databases">
        <authorList>
            <consortium name="cGRASP (B.F. Koop &amp; W.S. Davidson)"/>
            <person name="Leong J."/>
            <person name="von Schalburg K."/>
            <person name="Cooper G."/>
            <person name="Moore R."/>
            <person name="Holt R."/>
            <person name="Davidson W.S."/>
            <person name="Koop B.F."/>
        </authorList>
    </citation>
    <scope>NUCLEOTIDE SEQUENCE</scope>
    <source>
        <tissue evidence="5">Spleen</tissue>
    </source>
</reference>
<feature type="transmembrane region" description="Helical" evidence="4">
    <location>
        <begin position="98"/>
        <end position="119"/>
    </location>
</feature>
<evidence type="ECO:0000256" key="3">
    <source>
        <dbReference type="ARBA" id="ARBA00023098"/>
    </source>
</evidence>
<keyword evidence="4" id="KW-0812">Transmembrane</keyword>
<dbReference type="GO" id="GO:0019369">
    <property type="term" value="P:arachidonate metabolic process"/>
    <property type="evidence" value="ECO:0007669"/>
    <property type="project" value="TreeGrafter"/>
</dbReference>
<dbReference type="AlphaFoldDB" id="B9EMM9"/>
<evidence type="ECO:0000256" key="1">
    <source>
        <dbReference type="ARBA" id="ARBA00022801"/>
    </source>
</evidence>
<keyword evidence="2" id="KW-0442">Lipid degradation</keyword>
<keyword evidence="4" id="KW-0472">Membrane</keyword>
<reference evidence="5" key="3">
    <citation type="submission" date="2010-08" db="EMBL/GenBank/DDBJ databases">
        <authorList>
            <consortium name="cGRASP (B.F. Koop &amp; W.S. Davidson)"/>
        </authorList>
    </citation>
    <scope>NUCLEOTIDE SEQUENCE</scope>
    <source>
        <tissue evidence="5">Spleen</tissue>
    </source>
</reference>
<keyword evidence="4" id="KW-1133">Transmembrane helix</keyword>
<keyword evidence="1" id="KW-0378">Hydrolase</keyword>
<protein>
    <submittedName>
        <fullName evidence="5">Sn1-specific diacylglycerol lipase beta</fullName>
    </submittedName>
</protein>
<feature type="transmembrane region" description="Helical" evidence="4">
    <location>
        <begin position="26"/>
        <end position="43"/>
    </location>
</feature>
<dbReference type="GO" id="GO:0005886">
    <property type="term" value="C:plasma membrane"/>
    <property type="evidence" value="ECO:0007669"/>
    <property type="project" value="TreeGrafter"/>
</dbReference>
<organism evidence="5">
    <name type="scientific">Salmo salar</name>
    <name type="common">Atlantic salmon</name>
    <dbReference type="NCBI Taxonomy" id="8030"/>
    <lineage>
        <taxon>Eukaryota</taxon>
        <taxon>Metazoa</taxon>
        <taxon>Chordata</taxon>
        <taxon>Craniata</taxon>
        <taxon>Vertebrata</taxon>
        <taxon>Euteleostomi</taxon>
        <taxon>Actinopterygii</taxon>
        <taxon>Neopterygii</taxon>
        <taxon>Teleostei</taxon>
        <taxon>Protacanthopterygii</taxon>
        <taxon>Salmoniformes</taxon>
        <taxon>Salmonidae</taxon>
        <taxon>Salmoninae</taxon>
        <taxon>Salmo</taxon>
    </lineage>
</organism>
<evidence type="ECO:0000256" key="4">
    <source>
        <dbReference type="SAM" id="Phobius"/>
    </source>
</evidence>
<dbReference type="InterPro" id="IPR052214">
    <property type="entry name" value="DAG_Lipase-Related"/>
</dbReference>
<dbReference type="PANTHER" id="PTHR45792:SF2">
    <property type="entry name" value="DIACYLGLYCEROL LIPASE-BETA"/>
    <property type="match status" value="1"/>
</dbReference>
<accession>B9EMM9</accession>
<dbReference type="GO" id="GO:0046340">
    <property type="term" value="P:diacylglycerol catabolic process"/>
    <property type="evidence" value="ECO:0007669"/>
    <property type="project" value="TreeGrafter"/>
</dbReference>
<dbReference type="GO" id="GO:0004806">
    <property type="term" value="F:triacylglycerol lipase activity"/>
    <property type="evidence" value="ECO:0007669"/>
    <property type="project" value="TreeGrafter"/>
</dbReference>
<dbReference type="PANTHER" id="PTHR45792">
    <property type="entry name" value="DIACYLGLYCEROL LIPASE HOMOLOG-RELATED"/>
    <property type="match status" value="1"/>
</dbReference>
<gene>
    <name evidence="5" type="primary">DGLB</name>
</gene>
<keyword evidence="3" id="KW-0443">Lipid metabolism</keyword>
<reference evidence="5" key="2">
    <citation type="journal article" date="2010" name="BMC Genomics">
        <title>Salmo salar and Esox lucius full-length cDNA sequences reveal changes in evolutionary pressures on a post-tetraploidization genome.</title>
        <authorList>
            <person name="Leong J.S."/>
            <person name="Jantzen S.G."/>
            <person name="von Schalburg K.R."/>
            <person name="Cooper G.A."/>
            <person name="Messmer A.M."/>
            <person name="Liao N.Y."/>
            <person name="Munro S."/>
            <person name="Moore R."/>
            <person name="Holt R.A."/>
            <person name="Jones S.J."/>
            <person name="Davidson W.S."/>
            <person name="Koop B.F."/>
        </authorList>
    </citation>
    <scope>NUCLEOTIDE SEQUENCE</scope>
    <source>
        <tissue evidence="5">Spleen</tissue>
    </source>
</reference>
<proteinExistence type="evidence at transcript level"/>
<feature type="transmembrane region" description="Helical" evidence="4">
    <location>
        <begin position="55"/>
        <end position="78"/>
    </location>
</feature>
<dbReference type="GO" id="GO:0005737">
    <property type="term" value="C:cytoplasm"/>
    <property type="evidence" value="ECO:0007669"/>
    <property type="project" value="TreeGrafter"/>
</dbReference>
<dbReference type="EMBL" id="BT056904">
    <property type="protein sequence ID" value="ACM08776.1"/>
    <property type="molecule type" value="mRNA"/>
</dbReference>
<sequence length="188" mass="20858">MPGMIAFGRRWGIASDDLVFSGSFELFVRVLWWIGTLALYTLHKGKFDCSGGRVLHSYLVVLLVLLAFIILSLCAIVYVSAQGTITNPGPRRSIPVLVYVRATLYVPELIWAILGAIWVSDDSRGCEPAEVGAVIAAVVARRVGRMFFPVLILGYDFGDFHDILSIEGTFFDSIMFHLYVLQRKVGVI</sequence>
<evidence type="ECO:0000313" key="5">
    <source>
        <dbReference type="EMBL" id="ACM08776.1"/>
    </source>
</evidence>
<evidence type="ECO:0000256" key="2">
    <source>
        <dbReference type="ARBA" id="ARBA00022963"/>
    </source>
</evidence>
<name>B9EMM9_SALSA</name>
<dbReference type="GO" id="GO:0022008">
    <property type="term" value="P:neurogenesis"/>
    <property type="evidence" value="ECO:0007669"/>
    <property type="project" value="TreeGrafter"/>
</dbReference>